<protein>
    <recommendedName>
        <fullName evidence="3">beta-galactosidase</fullName>
        <ecNumber evidence="3">3.2.1.23</ecNumber>
    </recommendedName>
</protein>
<evidence type="ECO:0000256" key="2">
    <source>
        <dbReference type="ARBA" id="ARBA00007401"/>
    </source>
</evidence>
<dbReference type="SUPFAM" id="SSF51445">
    <property type="entry name" value="(Trans)glycosidases"/>
    <property type="match status" value="1"/>
</dbReference>
<evidence type="ECO:0000259" key="6">
    <source>
        <dbReference type="Pfam" id="PF00703"/>
    </source>
</evidence>
<dbReference type="PANTHER" id="PTHR46323:SF2">
    <property type="entry name" value="BETA-GALACTOSIDASE"/>
    <property type="match status" value="1"/>
</dbReference>
<dbReference type="Gene3D" id="3.20.20.80">
    <property type="entry name" value="Glycosidases"/>
    <property type="match status" value="1"/>
</dbReference>
<keyword evidence="5" id="KW-0326">Glycosidase</keyword>
<accession>A0A1G7T241</accession>
<evidence type="ECO:0000256" key="1">
    <source>
        <dbReference type="ARBA" id="ARBA00001412"/>
    </source>
</evidence>
<dbReference type="GO" id="GO:0004565">
    <property type="term" value="F:beta-galactosidase activity"/>
    <property type="evidence" value="ECO:0007669"/>
    <property type="project" value="UniProtKB-EC"/>
</dbReference>
<dbReference type="Pfam" id="PF02837">
    <property type="entry name" value="Glyco_hydro_2_N"/>
    <property type="match status" value="1"/>
</dbReference>
<gene>
    <name evidence="9" type="ORF">SAMN05192573_1033</name>
</gene>
<evidence type="ECO:0000256" key="4">
    <source>
        <dbReference type="ARBA" id="ARBA00022801"/>
    </source>
</evidence>
<dbReference type="InterPro" id="IPR008979">
    <property type="entry name" value="Galactose-bd-like_sf"/>
</dbReference>
<dbReference type="InterPro" id="IPR006102">
    <property type="entry name" value="Ig-like_GH2"/>
</dbReference>
<feature type="domain" description="Glycosyl hydrolases family 2 sugar binding" evidence="8">
    <location>
        <begin position="43"/>
        <end position="226"/>
    </location>
</feature>
<comment type="catalytic activity">
    <reaction evidence="1">
        <text>Hydrolysis of terminal non-reducing beta-D-galactose residues in beta-D-galactosides.</text>
        <dbReference type="EC" id="3.2.1.23"/>
    </reaction>
</comment>
<dbReference type="InterPro" id="IPR017853">
    <property type="entry name" value="GH"/>
</dbReference>
<evidence type="ECO:0000259" key="8">
    <source>
        <dbReference type="Pfam" id="PF02837"/>
    </source>
</evidence>
<dbReference type="InterPro" id="IPR050347">
    <property type="entry name" value="Bact_Beta-galactosidase"/>
</dbReference>
<dbReference type="AlphaFoldDB" id="A0A1G7T241"/>
<dbReference type="Gene3D" id="2.60.120.260">
    <property type="entry name" value="Galactose-binding domain-like"/>
    <property type="match status" value="1"/>
</dbReference>
<dbReference type="GO" id="GO:0005990">
    <property type="term" value="P:lactose catabolic process"/>
    <property type="evidence" value="ECO:0007669"/>
    <property type="project" value="TreeGrafter"/>
</dbReference>
<dbReference type="InterPro" id="IPR006104">
    <property type="entry name" value="Glyco_hydro_2_N"/>
</dbReference>
<dbReference type="Pfam" id="PF00703">
    <property type="entry name" value="Glyco_hydro_2"/>
    <property type="match status" value="1"/>
</dbReference>
<keyword evidence="4 9" id="KW-0378">Hydrolase</keyword>
<comment type="similarity">
    <text evidence="2">Belongs to the glycosyl hydrolase 2 family.</text>
</comment>
<sequence>MPAQVNNKYKFLKRILVCVGAGLALLFSAWSVPSAQKRGSVISLAGRWQFQMDSADKGIEEKWFLRPLTDTIHLPGSMIQNLKGDDISLKTKWTGSIYDSSWFYNPRLAKYRVPGNLKIPFWLTPPKHYTGAAWYKKEVIIPADWKNKHLVLFLERAHTETRLWVDDTEIGMQNSLVAPHQFDLGNKLSPGKHQITLCIDNRVKAINVGPDSHSITDHTQGNWNGVIGKMELRAGDQTWLDEIQVYPDLKQKTAHIKILIKTERGTANGKITVSAKAFNSPVLQLIPVVSKPVDIKDSVAELTIDLPMGVKMQTWDEFNPVLYRLTATLHTADGSTDTRQVDFGMHEFKADGKTFTINGKPVFLRGTVNNCEFPLTGYPPTTEAEWDRIFKICREHGLNHMRFHSWCPPEAAFDAADKAGFYLHVEGPSWANHGSGLGVGRPIDQYIYDETNRMVKWYGNHPSFCMMAYGNEPSGKQVEYLTKFVDYWKAKDPRRLYTGAAVGGSWPVILNNEYMARAGARGLAWNQRPESYSDYSKQIAQFNVPFVAHEMGQYCAFPDFKEIRKYTGIYKAKNFELFQEDLQDHGMADEAEKFLMASGKLQALCYKHEIEKAMRTPGYSGFQLLSLNDYPGQGTALVGVLNAFWDSKGYITARQFARFCNATVPLIRTEKFVYQNNETLKAQVELFNYSKPMTTAMNWKLTDAQHKVISEGVLDKKSYVMGNCQQAGVISVALSKIKSPVKLNLEVAVPNTQYVNDWDFWVYPANLPAVKTDVYYTTSLDDKAKEVLNNGGKVFLNASGKVIKGKEIIQSFTPVFWNTSWFKMRPPHTLGFVCDPKHPAFNDFPTSSYSEIQWWDILSNVQVMHLEDFPATFRPVIQPIDTWFMNRRLALLFEVRVGKGSLMVSSADLSPTTGEDRPAAKQLYYSILKYMSSPQFKPADSISMETVDDLFKTASKEVFVSYTNGAPDELKPKNIKK</sequence>
<dbReference type="EC" id="3.2.1.23" evidence="3"/>
<keyword evidence="10" id="KW-1185">Reference proteome</keyword>
<organism evidence="9 10">
    <name type="scientific">Mucilaginibacter gossypii</name>
    <dbReference type="NCBI Taxonomy" id="551996"/>
    <lineage>
        <taxon>Bacteria</taxon>
        <taxon>Pseudomonadati</taxon>
        <taxon>Bacteroidota</taxon>
        <taxon>Sphingobacteriia</taxon>
        <taxon>Sphingobacteriales</taxon>
        <taxon>Sphingobacteriaceae</taxon>
        <taxon>Mucilaginibacter</taxon>
    </lineage>
</organism>
<evidence type="ECO:0000256" key="5">
    <source>
        <dbReference type="ARBA" id="ARBA00023295"/>
    </source>
</evidence>
<dbReference type="PANTHER" id="PTHR46323">
    <property type="entry name" value="BETA-GALACTOSIDASE"/>
    <property type="match status" value="1"/>
</dbReference>
<reference evidence="10" key="1">
    <citation type="submission" date="2016-10" db="EMBL/GenBank/DDBJ databases">
        <authorList>
            <person name="Varghese N."/>
            <person name="Submissions S."/>
        </authorList>
    </citation>
    <scope>NUCLEOTIDE SEQUENCE [LARGE SCALE GENOMIC DNA]</scope>
    <source>
        <strain evidence="10">Gh-67</strain>
    </source>
</reference>
<feature type="domain" description="Glycoside hydrolase family 2 catalytic" evidence="7">
    <location>
        <begin position="352"/>
        <end position="499"/>
    </location>
</feature>
<evidence type="ECO:0000256" key="3">
    <source>
        <dbReference type="ARBA" id="ARBA00012756"/>
    </source>
</evidence>
<dbReference type="Pfam" id="PF02836">
    <property type="entry name" value="Glyco_hydro_2_C"/>
    <property type="match status" value="1"/>
</dbReference>
<dbReference type="InterPro" id="IPR006103">
    <property type="entry name" value="Glyco_hydro_2_cat"/>
</dbReference>
<dbReference type="Proteomes" id="UP000199705">
    <property type="component" value="Unassembled WGS sequence"/>
</dbReference>
<evidence type="ECO:0000313" key="9">
    <source>
        <dbReference type="EMBL" id="SDG29397.1"/>
    </source>
</evidence>
<evidence type="ECO:0000259" key="7">
    <source>
        <dbReference type="Pfam" id="PF02836"/>
    </source>
</evidence>
<dbReference type="SUPFAM" id="SSF49785">
    <property type="entry name" value="Galactose-binding domain-like"/>
    <property type="match status" value="1"/>
</dbReference>
<feature type="domain" description="Glycoside hydrolase family 2 immunoglobulin-like beta-sandwich" evidence="6">
    <location>
        <begin position="241"/>
        <end position="345"/>
    </location>
</feature>
<dbReference type="STRING" id="551996.SAMN05192573_1033"/>
<evidence type="ECO:0000313" key="10">
    <source>
        <dbReference type="Proteomes" id="UP000199705"/>
    </source>
</evidence>
<dbReference type="GO" id="GO:0009341">
    <property type="term" value="C:beta-galactosidase complex"/>
    <property type="evidence" value="ECO:0007669"/>
    <property type="project" value="TreeGrafter"/>
</dbReference>
<dbReference type="EMBL" id="FNCG01000003">
    <property type="protein sequence ID" value="SDG29397.1"/>
    <property type="molecule type" value="Genomic_DNA"/>
</dbReference>
<proteinExistence type="inferred from homology"/>
<name>A0A1G7T241_9SPHI</name>